<protein>
    <submittedName>
        <fullName evidence="2">Uncharacterized protein</fullName>
    </submittedName>
</protein>
<feature type="compositionally biased region" description="Basic and acidic residues" evidence="1">
    <location>
        <begin position="114"/>
        <end position="124"/>
    </location>
</feature>
<reference evidence="2 3" key="1">
    <citation type="journal article" date="2015" name="Genome Biol. Evol.">
        <title>Comparative Genomics of a Bacterivorous Green Alga Reveals Evolutionary Causalities and Consequences of Phago-Mixotrophic Mode of Nutrition.</title>
        <authorList>
            <person name="Burns J.A."/>
            <person name="Paasch A."/>
            <person name="Narechania A."/>
            <person name="Kim E."/>
        </authorList>
    </citation>
    <scope>NUCLEOTIDE SEQUENCE [LARGE SCALE GENOMIC DNA]</scope>
    <source>
        <strain evidence="2 3">PLY_AMNH</strain>
    </source>
</reference>
<keyword evidence="3" id="KW-1185">Reference proteome</keyword>
<name>A0AAE0GAP8_9CHLO</name>
<comment type="caution">
    <text evidence="2">The sequence shown here is derived from an EMBL/GenBank/DDBJ whole genome shotgun (WGS) entry which is preliminary data.</text>
</comment>
<accession>A0AAE0GAP8</accession>
<evidence type="ECO:0000256" key="1">
    <source>
        <dbReference type="SAM" id="MobiDB-lite"/>
    </source>
</evidence>
<organism evidence="2 3">
    <name type="scientific">Cymbomonas tetramitiformis</name>
    <dbReference type="NCBI Taxonomy" id="36881"/>
    <lineage>
        <taxon>Eukaryota</taxon>
        <taxon>Viridiplantae</taxon>
        <taxon>Chlorophyta</taxon>
        <taxon>Pyramimonadophyceae</taxon>
        <taxon>Pyramimonadales</taxon>
        <taxon>Pyramimonadaceae</taxon>
        <taxon>Cymbomonas</taxon>
    </lineage>
</organism>
<feature type="compositionally biased region" description="Polar residues" evidence="1">
    <location>
        <begin position="62"/>
        <end position="80"/>
    </location>
</feature>
<feature type="compositionally biased region" description="Basic and acidic residues" evidence="1">
    <location>
        <begin position="81"/>
        <end position="92"/>
    </location>
</feature>
<dbReference type="EMBL" id="LGRX02007754">
    <property type="protein sequence ID" value="KAK3274388.1"/>
    <property type="molecule type" value="Genomic_DNA"/>
</dbReference>
<feature type="compositionally biased region" description="Low complexity" evidence="1">
    <location>
        <begin position="24"/>
        <end position="53"/>
    </location>
</feature>
<feature type="region of interest" description="Disordered" evidence="1">
    <location>
        <begin position="1"/>
        <end position="129"/>
    </location>
</feature>
<dbReference type="Proteomes" id="UP001190700">
    <property type="component" value="Unassembled WGS sequence"/>
</dbReference>
<dbReference type="AlphaFoldDB" id="A0AAE0GAP8"/>
<evidence type="ECO:0000313" key="2">
    <source>
        <dbReference type="EMBL" id="KAK3274388.1"/>
    </source>
</evidence>
<sequence>MEARSVVEAQEGEHEQPTVGSEAQQGGEQEQPTVSSEAQQGAQAEATAAMGEAQEGEPEQPTMGSEAQQGAQAKPSGTNDDAQRQTRVENNRRTQTRGVIYDYAAIAGTKGSGKRAESDHEVLPRSRKRQRINYTNFDRMGWGTSE</sequence>
<feature type="compositionally biased region" description="Basic and acidic residues" evidence="1">
    <location>
        <begin position="1"/>
        <end position="16"/>
    </location>
</feature>
<evidence type="ECO:0000313" key="3">
    <source>
        <dbReference type="Proteomes" id="UP001190700"/>
    </source>
</evidence>
<gene>
    <name evidence="2" type="ORF">CYMTET_17422</name>
</gene>
<proteinExistence type="predicted"/>